<organism evidence="2 3">
    <name type="scientific">Ceraceosorus guamensis</name>
    <dbReference type="NCBI Taxonomy" id="1522189"/>
    <lineage>
        <taxon>Eukaryota</taxon>
        <taxon>Fungi</taxon>
        <taxon>Dikarya</taxon>
        <taxon>Basidiomycota</taxon>
        <taxon>Ustilaginomycotina</taxon>
        <taxon>Exobasidiomycetes</taxon>
        <taxon>Ceraceosorales</taxon>
        <taxon>Ceraceosoraceae</taxon>
        <taxon>Ceraceosorus</taxon>
    </lineage>
</organism>
<name>A0A316VWC2_9BASI</name>
<dbReference type="InParanoid" id="A0A316VWC2"/>
<dbReference type="RefSeq" id="XP_025368920.1">
    <property type="nucleotide sequence ID" value="XM_025510511.1"/>
</dbReference>
<keyword evidence="3" id="KW-1185">Reference proteome</keyword>
<evidence type="ECO:0000313" key="3">
    <source>
        <dbReference type="Proteomes" id="UP000245783"/>
    </source>
</evidence>
<feature type="compositionally biased region" description="Low complexity" evidence="1">
    <location>
        <begin position="1"/>
        <end position="17"/>
    </location>
</feature>
<accession>A0A316VWC2</accession>
<sequence>MMSRFAGARTEAAARRASPSVQSRRFTVRYIAPLLNTRQRHATSAKPSDALFRRWRTSTGCATAVIALVVLEHSHSRFV</sequence>
<evidence type="ECO:0000256" key="1">
    <source>
        <dbReference type="SAM" id="MobiDB-lite"/>
    </source>
</evidence>
<dbReference type="EMBL" id="KZ819388">
    <property type="protein sequence ID" value="PWN41760.1"/>
    <property type="molecule type" value="Genomic_DNA"/>
</dbReference>
<feature type="region of interest" description="Disordered" evidence="1">
    <location>
        <begin position="1"/>
        <end position="20"/>
    </location>
</feature>
<evidence type="ECO:0000313" key="2">
    <source>
        <dbReference type="EMBL" id="PWN41760.1"/>
    </source>
</evidence>
<protein>
    <submittedName>
        <fullName evidence="2">Uncharacterized protein</fullName>
    </submittedName>
</protein>
<dbReference type="Proteomes" id="UP000245783">
    <property type="component" value="Unassembled WGS sequence"/>
</dbReference>
<dbReference type="AlphaFoldDB" id="A0A316VWC2"/>
<dbReference type="GeneID" id="37032381"/>
<gene>
    <name evidence="2" type="ORF">IE81DRAFT_158929</name>
</gene>
<reference evidence="2 3" key="1">
    <citation type="journal article" date="2018" name="Mol. Biol. Evol.">
        <title>Broad Genomic Sampling Reveals a Smut Pathogenic Ancestry of the Fungal Clade Ustilaginomycotina.</title>
        <authorList>
            <person name="Kijpornyongpan T."/>
            <person name="Mondo S.J."/>
            <person name="Barry K."/>
            <person name="Sandor L."/>
            <person name="Lee J."/>
            <person name="Lipzen A."/>
            <person name="Pangilinan J."/>
            <person name="LaButti K."/>
            <person name="Hainaut M."/>
            <person name="Henrissat B."/>
            <person name="Grigoriev I.V."/>
            <person name="Spatafora J.W."/>
            <person name="Aime M.C."/>
        </authorList>
    </citation>
    <scope>NUCLEOTIDE SEQUENCE [LARGE SCALE GENOMIC DNA]</scope>
    <source>
        <strain evidence="2 3">MCA 4658</strain>
    </source>
</reference>
<proteinExistence type="predicted"/>